<accession>A0A0P1BRI9</accession>
<dbReference type="Proteomes" id="UP000054845">
    <property type="component" value="Unassembled WGS sequence"/>
</dbReference>
<sequence length="107" mass="12060">MRPINTRSAKSRSGHFVADVLSRHLRRHFEGSALQSPCVENISALAWQTRRVLFSLWSHSSISSARASQPTFHGTAHQMLAALNLHCALLDAIQLGFDRERFWCLSC</sequence>
<keyword evidence="2" id="KW-1185">Reference proteome</keyword>
<evidence type="ECO:0000313" key="2">
    <source>
        <dbReference type="Proteomes" id="UP000054845"/>
    </source>
</evidence>
<name>A0A0P1BRI9_9BASI</name>
<dbReference type="EMBL" id="CCYA01000277">
    <property type="protein sequence ID" value="CEH19097.1"/>
    <property type="molecule type" value="Genomic_DNA"/>
</dbReference>
<evidence type="ECO:0000313" key="1">
    <source>
        <dbReference type="EMBL" id="CEH19097.1"/>
    </source>
</evidence>
<dbReference type="AlphaFoldDB" id="A0A0P1BRI9"/>
<proteinExistence type="predicted"/>
<reference evidence="1 2" key="1">
    <citation type="submission" date="2014-09" db="EMBL/GenBank/DDBJ databases">
        <authorList>
            <person name="Magalhaes I.L.F."/>
            <person name="Oliveira U."/>
            <person name="Santos F.R."/>
            <person name="Vidigal T.H.D.A."/>
            <person name="Brescovit A.D."/>
            <person name="Santos A.J."/>
        </authorList>
    </citation>
    <scope>NUCLEOTIDE SEQUENCE [LARGE SCALE GENOMIC DNA]</scope>
</reference>
<protein>
    <submittedName>
        <fullName evidence="1">Uncharacterized protein</fullName>
    </submittedName>
</protein>
<organism evidence="1 2">
    <name type="scientific">Ceraceosorus bombacis</name>
    <dbReference type="NCBI Taxonomy" id="401625"/>
    <lineage>
        <taxon>Eukaryota</taxon>
        <taxon>Fungi</taxon>
        <taxon>Dikarya</taxon>
        <taxon>Basidiomycota</taxon>
        <taxon>Ustilaginomycotina</taxon>
        <taxon>Exobasidiomycetes</taxon>
        <taxon>Ceraceosorales</taxon>
        <taxon>Ceraceosoraceae</taxon>
        <taxon>Ceraceosorus</taxon>
    </lineage>
</organism>